<keyword evidence="2" id="KW-1185">Reference proteome</keyword>
<sequence>MDLLSLPYDIRHQIYLHLLPQTEQIYIQVLGRTLTSMVPVSTSLLRTCKVLNIEASRFLYNSYLFNIIGRKKDCLTAYEKFLNTVNRYARQKVHVNAFSNGSHSSTSWRSSNGNAGKTRERRAYINRRASHGSRTC</sequence>
<dbReference type="EMBL" id="JAUTXU010000032">
    <property type="protein sequence ID" value="KAK3718362.1"/>
    <property type="molecule type" value="Genomic_DNA"/>
</dbReference>
<comment type="caution">
    <text evidence="1">The sequence shown here is derived from an EMBL/GenBank/DDBJ whole genome shotgun (WGS) entry which is preliminary data.</text>
</comment>
<gene>
    <name evidence="1" type="ORF">LTR37_005175</name>
</gene>
<accession>A0ACC3NJY8</accession>
<evidence type="ECO:0000313" key="2">
    <source>
        <dbReference type="Proteomes" id="UP001281147"/>
    </source>
</evidence>
<evidence type="ECO:0000313" key="1">
    <source>
        <dbReference type="EMBL" id="KAK3718362.1"/>
    </source>
</evidence>
<protein>
    <submittedName>
        <fullName evidence="1">Uncharacterized protein</fullName>
    </submittedName>
</protein>
<organism evidence="1 2">
    <name type="scientific">Vermiconidia calcicola</name>
    <dbReference type="NCBI Taxonomy" id="1690605"/>
    <lineage>
        <taxon>Eukaryota</taxon>
        <taxon>Fungi</taxon>
        <taxon>Dikarya</taxon>
        <taxon>Ascomycota</taxon>
        <taxon>Pezizomycotina</taxon>
        <taxon>Dothideomycetes</taxon>
        <taxon>Dothideomycetidae</taxon>
        <taxon>Mycosphaerellales</taxon>
        <taxon>Extremaceae</taxon>
        <taxon>Vermiconidia</taxon>
    </lineage>
</organism>
<proteinExistence type="predicted"/>
<dbReference type="Proteomes" id="UP001281147">
    <property type="component" value="Unassembled WGS sequence"/>
</dbReference>
<reference evidence="1" key="1">
    <citation type="submission" date="2023-07" db="EMBL/GenBank/DDBJ databases">
        <title>Black Yeasts Isolated from many extreme environments.</title>
        <authorList>
            <person name="Coleine C."/>
            <person name="Stajich J.E."/>
            <person name="Selbmann L."/>
        </authorList>
    </citation>
    <scope>NUCLEOTIDE SEQUENCE</scope>
    <source>
        <strain evidence="1">CCFEE 5714</strain>
    </source>
</reference>
<name>A0ACC3NJY8_9PEZI</name>